<dbReference type="EMBL" id="FUEG01000039">
    <property type="protein sequence ID" value="SJL16895.1"/>
    <property type="molecule type" value="Genomic_DNA"/>
</dbReference>
<dbReference type="Proteomes" id="UP000219338">
    <property type="component" value="Unassembled WGS sequence"/>
</dbReference>
<dbReference type="AlphaFoldDB" id="A0A284S7B3"/>
<keyword evidence="3" id="KW-1185">Reference proteome</keyword>
<feature type="transmembrane region" description="Helical" evidence="1">
    <location>
        <begin position="12"/>
        <end position="29"/>
    </location>
</feature>
<organism evidence="2 3">
    <name type="scientific">Armillaria ostoyae</name>
    <name type="common">Armillaria root rot fungus</name>
    <dbReference type="NCBI Taxonomy" id="47428"/>
    <lineage>
        <taxon>Eukaryota</taxon>
        <taxon>Fungi</taxon>
        <taxon>Dikarya</taxon>
        <taxon>Basidiomycota</taxon>
        <taxon>Agaricomycotina</taxon>
        <taxon>Agaricomycetes</taxon>
        <taxon>Agaricomycetidae</taxon>
        <taxon>Agaricales</taxon>
        <taxon>Marasmiineae</taxon>
        <taxon>Physalacriaceae</taxon>
        <taxon>Armillaria</taxon>
    </lineage>
</organism>
<evidence type="ECO:0000313" key="3">
    <source>
        <dbReference type="Proteomes" id="UP000219338"/>
    </source>
</evidence>
<name>A0A284S7B3_ARMOS</name>
<evidence type="ECO:0000313" key="2">
    <source>
        <dbReference type="EMBL" id="SJL16895.1"/>
    </source>
</evidence>
<protein>
    <submittedName>
        <fullName evidence="2">Uncharacterized protein</fullName>
    </submittedName>
</protein>
<gene>
    <name evidence="2" type="ORF">ARMOST_20425</name>
</gene>
<keyword evidence="1" id="KW-0472">Membrane</keyword>
<reference evidence="3" key="1">
    <citation type="journal article" date="2017" name="Nat. Ecol. Evol.">
        <title>Genome expansion and lineage-specific genetic innovations in the forest pathogenic fungi Armillaria.</title>
        <authorList>
            <person name="Sipos G."/>
            <person name="Prasanna A.N."/>
            <person name="Walter M.C."/>
            <person name="O'Connor E."/>
            <person name="Balint B."/>
            <person name="Krizsan K."/>
            <person name="Kiss B."/>
            <person name="Hess J."/>
            <person name="Varga T."/>
            <person name="Slot J."/>
            <person name="Riley R."/>
            <person name="Boka B."/>
            <person name="Rigling D."/>
            <person name="Barry K."/>
            <person name="Lee J."/>
            <person name="Mihaltcheva S."/>
            <person name="LaButti K."/>
            <person name="Lipzen A."/>
            <person name="Waldron R."/>
            <person name="Moloney N.M."/>
            <person name="Sperisen C."/>
            <person name="Kredics L."/>
            <person name="Vagvoelgyi C."/>
            <person name="Patrignani A."/>
            <person name="Fitzpatrick D."/>
            <person name="Nagy I."/>
            <person name="Doyle S."/>
            <person name="Anderson J.B."/>
            <person name="Grigoriev I.V."/>
            <person name="Gueldener U."/>
            <person name="Muensterkoetter M."/>
            <person name="Nagy L.G."/>
        </authorList>
    </citation>
    <scope>NUCLEOTIDE SEQUENCE [LARGE SCALE GENOMIC DNA]</scope>
    <source>
        <strain evidence="3">C18/9</strain>
    </source>
</reference>
<proteinExistence type="predicted"/>
<accession>A0A284S7B3</accession>
<sequence length="171" mass="19450">MTPKRQNISLKTLYVAIGLIAYGASYQGLEKAHRNPYYRQPKRRFLALNVWVDEMSAAQPSVILNLRMRRHSPFWSLNDIIDHKALLRLHTSRIISSGENIVTITFLPKKWEVSVLIAVCEISGRPLHNSKQESGTLLPTNDSLRDHKKTDFATVVSDGPDALLYLNLRIS</sequence>
<evidence type="ECO:0000256" key="1">
    <source>
        <dbReference type="SAM" id="Phobius"/>
    </source>
</evidence>
<keyword evidence="1" id="KW-0812">Transmembrane</keyword>
<keyword evidence="1" id="KW-1133">Transmembrane helix</keyword>